<dbReference type="EMBL" id="JARBHB010000001">
    <property type="protein sequence ID" value="KAJ8898351.1"/>
    <property type="molecule type" value="Genomic_DNA"/>
</dbReference>
<proteinExistence type="predicted"/>
<keyword evidence="2" id="KW-1185">Reference proteome</keyword>
<evidence type="ECO:0000313" key="1">
    <source>
        <dbReference type="EMBL" id="KAJ8898351.1"/>
    </source>
</evidence>
<dbReference type="Proteomes" id="UP001159363">
    <property type="component" value="Chromosome 1"/>
</dbReference>
<reference evidence="1 2" key="1">
    <citation type="submission" date="2023-02" db="EMBL/GenBank/DDBJ databases">
        <title>LHISI_Scaffold_Assembly.</title>
        <authorList>
            <person name="Stuart O.P."/>
            <person name="Cleave R."/>
            <person name="Magrath M.J.L."/>
            <person name="Mikheyev A.S."/>
        </authorList>
    </citation>
    <scope>NUCLEOTIDE SEQUENCE [LARGE SCALE GENOMIC DNA]</scope>
    <source>
        <strain evidence="1">Daus_M_001</strain>
        <tissue evidence="1">Leg muscle</tissue>
    </source>
</reference>
<protein>
    <submittedName>
        <fullName evidence="1">Uncharacterized protein</fullName>
    </submittedName>
</protein>
<evidence type="ECO:0000313" key="2">
    <source>
        <dbReference type="Proteomes" id="UP001159363"/>
    </source>
</evidence>
<comment type="caution">
    <text evidence="1">The sequence shown here is derived from an EMBL/GenBank/DDBJ whole genome shotgun (WGS) entry which is preliminary data.</text>
</comment>
<organism evidence="1 2">
    <name type="scientific">Dryococelus australis</name>
    <dbReference type="NCBI Taxonomy" id="614101"/>
    <lineage>
        <taxon>Eukaryota</taxon>
        <taxon>Metazoa</taxon>
        <taxon>Ecdysozoa</taxon>
        <taxon>Arthropoda</taxon>
        <taxon>Hexapoda</taxon>
        <taxon>Insecta</taxon>
        <taxon>Pterygota</taxon>
        <taxon>Neoptera</taxon>
        <taxon>Polyneoptera</taxon>
        <taxon>Phasmatodea</taxon>
        <taxon>Verophasmatodea</taxon>
        <taxon>Anareolatae</taxon>
        <taxon>Phasmatidae</taxon>
        <taxon>Eurycanthinae</taxon>
        <taxon>Dryococelus</taxon>
    </lineage>
</organism>
<gene>
    <name evidence="1" type="ORF">PR048_003711</name>
</gene>
<accession>A0ABQ9INR9</accession>
<sequence>MSQLHDVLPQLLQLLSWSMNASLQLDVANMPRVQVSLESNARPLLYQLKVPDQPTSISSITVSRLCDCWEWSSYPCDYCRQDSAPNIMVSNGMSNSPNTITIRCHSRRKLSMLGPQHCCEVVRMLLLRPAILSGEDLKLVFVFPLRCLIIAESRFNCDLLRKVVLTLILLARVGRSKRLTWQPVFEVVRDGQWKKLHTQNDVTMFAQTITSGKPSVLDYRSPVLDTFLQDTPPSYRITTLSSFVLFARAGRSKGSQIDQLHTSGSTSPVASNDSAAVIGDTRGLGHASESTGVRILTSVFPLLPGVASVNASGEWAASGRPGVTSRQADLAGGQAGTAGRAAMKTPGGLHPVSRWPTCPTIPFSPLQSTTGCSAPIPLVRGLSRGSPVSHASSFRRYSILTSRNTRWLSRTRC</sequence>
<name>A0ABQ9INR9_9NEOP</name>